<sequence length="112" mass="12228">MCPHPVIWSLSLLLVDTALKVLNLLFQISELRCHCIQTATGLILPKHLANVEIIPKGPHCNAVEIIGTLKNSKQICLDPQAKWVKMIINGILQSTLTKALPCTAQLETPAQG</sequence>
<dbReference type="InterPro" id="IPR036048">
    <property type="entry name" value="Interleukin_8-like_sf"/>
</dbReference>
<accession>A0A672V194</accession>
<evidence type="ECO:0000313" key="9">
    <source>
        <dbReference type="Proteomes" id="UP000472266"/>
    </source>
</evidence>
<evidence type="ECO:0000256" key="2">
    <source>
        <dbReference type="ARBA" id="ARBA00010665"/>
    </source>
</evidence>
<feature type="signal peptide" evidence="6">
    <location>
        <begin position="1"/>
        <end position="18"/>
    </location>
</feature>
<dbReference type="FunFam" id="2.40.50.40:FF:000004">
    <property type="entry name" value="C-X-C motif chemokine"/>
    <property type="match status" value="1"/>
</dbReference>
<evidence type="ECO:0000256" key="6">
    <source>
        <dbReference type="RuleBase" id="RU361149"/>
    </source>
</evidence>
<dbReference type="PRINTS" id="PR00436">
    <property type="entry name" value="INTERLEUKIN8"/>
</dbReference>
<dbReference type="Gene3D" id="2.40.50.40">
    <property type="match status" value="1"/>
</dbReference>
<feature type="chain" id="PRO_5025714651" description="C-X-C motif chemokine" evidence="6">
    <location>
        <begin position="19"/>
        <end position="112"/>
    </location>
</feature>
<evidence type="ECO:0000313" key="8">
    <source>
        <dbReference type="Ensembl" id="ENSSHBP00005020444.1"/>
    </source>
</evidence>
<dbReference type="SMART" id="SM00199">
    <property type="entry name" value="SCY"/>
    <property type="match status" value="1"/>
</dbReference>
<organism evidence="8 9">
    <name type="scientific">Strigops habroptila</name>
    <name type="common">Kakapo</name>
    <dbReference type="NCBI Taxonomy" id="2489341"/>
    <lineage>
        <taxon>Eukaryota</taxon>
        <taxon>Metazoa</taxon>
        <taxon>Chordata</taxon>
        <taxon>Craniata</taxon>
        <taxon>Vertebrata</taxon>
        <taxon>Euteleostomi</taxon>
        <taxon>Archelosauria</taxon>
        <taxon>Archosauria</taxon>
        <taxon>Dinosauria</taxon>
        <taxon>Saurischia</taxon>
        <taxon>Theropoda</taxon>
        <taxon>Coelurosauria</taxon>
        <taxon>Aves</taxon>
        <taxon>Neognathae</taxon>
        <taxon>Neoaves</taxon>
        <taxon>Telluraves</taxon>
        <taxon>Australaves</taxon>
        <taxon>Psittaciformes</taxon>
        <taxon>Psittacidae</taxon>
        <taxon>Strigops</taxon>
    </lineage>
</organism>
<evidence type="ECO:0000256" key="5">
    <source>
        <dbReference type="ARBA" id="ARBA00023157"/>
    </source>
</evidence>
<dbReference type="Proteomes" id="UP000472266">
    <property type="component" value="Chromosome 4"/>
</dbReference>
<dbReference type="InParanoid" id="A0A672V194"/>
<dbReference type="InterPro" id="IPR033899">
    <property type="entry name" value="CXC_Chemokine_domain"/>
</dbReference>
<reference evidence="8" key="2">
    <citation type="submission" date="2025-08" db="UniProtKB">
        <authorList>
            <consortium name="Ensembl"/>
        </authorList>
    </citation>
    <scope>IDENTIFICATION</scope>
</reference>
<reference evidence="8 9" key="1">
    <citation type="submission" date="2019-11" db="EMBL/GenBank/DDBJ databases">
        <title>Strigops habroptila (kakapo) genome, bStrHab1, primary haplotype, v2.</title>
        <authorList>
            <person name="Jarvis E.D."/>
            <person name="Howard J."/>
            <person name="Rhie A."/>
            <person name="Phillippy A."/>
            <person name="Korlach J."/>
            <person name="Digby A."/>
            <person name="Iorns D."/>
            <person name="Eason D."/>
            <person name="Robertson B."/>
            <person name="Raemaekers T."/>
            <person name="Howe K."/>
            <person name="Lewin H."/>
            <person name="Damas J."/>
            <person name="Hastie A."/>
            <person name="Tracey A."/>
            <person name="Chow W."/>
            <person name="Fedrigo O."/>
        </authorList>
    </citation>
    <scope>NUCLEOTIDE SEQUENCE [LARGE SCALE GENOMIC DNA]</scope>
</reference>
<dbReference type="GO" id="GO:0008009">
    <property type="term" value="F:chemokine activity"/>
    <property type="evidence" value="ECO:0007669"/>
    <property type="project" value="InterPro"/>
</dbReference>
<evidence type="ECO:0000256" key="3">
    <source>
        <dbReference type="ARBA" id="ARBA00022514"/>
    </source>
</evidence>
<evidence type="ECO:0000259" key="7">
    <source>
        <dbReference type="SMART" id="SM00199"/>
    </source>
</evidence>
<dbReference type="PANTHER" id="PTHR12015:SF198">
    <property type="entry name" value="PLATELET BASIC PROTEIN"/>
    <property type="match status" value="1"/>
</dbReference>
<name>A0A672V194_STRHB</name>
<keyword evidence="6" id="KW-0732">Signal</keyword>
<dbReference type="PROSITE" id="PS00471">
    <property type="entry name" value="SMALL_CYTOKINES_CXC"/>
    <property type="match status" value="1"/>
</dbReference>
<keyword evidence="4 6" id="KW-0964">Secreted</keyword>
<dbReference type="InterPro" id="IPR039809">
    <property type="entry name" value="Chemokine_b/g/d"/>
</dbReference>
<dbReference type="GeneTree" id="ENSGT00940000160757"/>
<proteinExistence type="inferred from homology"/>
<dbReference type="InterPro" id="IPR001811">
    <property type="entry name" value="Chemokine_IL8-like_dom"/>
</dbReference>
<dbReference type="PRINTS" id="PR00437">
    <property type="entry name" value="SMALLCYTKCXC"/>
</dbReference>
<dbReference type="Pfam" id="PF00048">
    <property type="entry name" value="IL8"/>
    <property type="match status" value="1"/>
</dbReference>
<evidence type="ECO:0000256" key="1">
    <source>
        <dbReference type="ARBA" id="ARBA00004613"/>
    </source>
</evidence>
<comment type="similarity">
    <text evidence="2 6">Belongs to the intercrine alpha (chemokine CxC) family.</text>
</comment>
<comment type="subcellular location">
    <subcellularLocation>
        <location evidence="1 6">Secreted</location>
    </subcellularLocation>
</comment>
<dbReference type="AlphaFoldDB" id="A0A672V194"/>
<dbReference type="SUPFAM" id="SSF54117">
    <property type="entry name" value="Interleukin 8-like chemokines"/>
    <property type="match status" value="1"/>
</dbReference>
<dbReference type="PANTHER" id="PTHR12015">
    <property type="entry name" value="SMALL INDUCIBLE CYTOKINE A"/>
    <property type="match status" value="1"/>
</dbReference>
<dbReference type="GO" id="GO:0006952">
    <property type="term" value="P:defense response"/>
    <property type="evidence" value="ECO:0007669"/>
    <property type="project" value="InterPro"/>
</dbReference>
<keyword evidence="6" id="KW-0145">Chemotaxis</keyword>
<keyword evidence="5" id="KW-1015">Disulfide bond</keyword>
<dbReference type="GO" id="GO:0005615">
    <property type="term" value="C:extracellular space"/>
    <property type="evidence" value="ECO:0007669"/>
    <property type="project" value="UniProtKB-UniRule"/>
</dbReference>
<dbReference type="InterPro" id="IPR018048">
    <property type="entry name" value="Chemokine_CXC_CS"/>
</dbReference>
<keyword evidence="3 6" id="KW-0202">Cytokine</keyword>
<keyword evidence="9" id="KW-1185">Reference proteome</keyword>
<protein>
    <recommendedName>
        <fullName evidence="6">C-X-C motif chemokine</fullName>
    </recommendedName>
</protein>
<evidence type="ECO:0000256" key="4">
    <source>
        <dbReference type="ARBA" id="ARBA00022525"/>
    </source>
</evidence>
<feature type="domain" description="Chemokine interleukin-8-like" evidence="7">
    <location>
        <begin position="30"/>
        <end position="91"/>
    </location>
</feature>
<dbReference type="Ensembl" id="ENSSHBT00005024360.1">
    <property type="protein sequence ID" value="ENSSHBP00005020444.1"/>
    <property type="gene ID" value="ENSSHBG00005017418.1"/>
</dbReference>
<dbReference type="GO" id="GO:0006955">
    <property type="term" value="P:immune response"/>
    <property type="evidence" value="ECO:0007669"/>
    <property type="project" value="InterPro"/>
</dbReference>
<dbReference type="CDD" id="cd00273">
    <property type="entry name" value="Chemokine_CXC"/>
    <property type="match status" value="1"/>
</dbReference>
<reference evidence="8" key="3">
    <citation type="submission" date="2025-09" db="UniProtKB">
        <authorList>
            <consortium name="Ensembl"/>
        </authorList>
    </citation>
    <scope>IDENTIFICATION</scope>
</reference>
<dbReference type="InterPro" id="IPR001089">
    <property type="entry name" value="Chemokine_CXC"/>
</dbReference>